<proteinExistence type="inferred from homology"/>
<reference evidence="5 6" key="1">
    <citation type="journal article" date="2015" name="Genome Biol. Evol.">
        <title>Phylogenomic analyses indicate that early fungi evolved digesting cell walls of algal ancestors of land plants.</title>
        <authorList>
            <person name="Chang Y."/>
            <person name="Wang S."/>
            <person name="Sekimoto S."/>
            <person name="Aerts A.L."/>
            <person name="Choi C."/>
            <person name="Clum A."/>
            <person name="LaButti K.M."/>
            <person name="Lindquist E.A."/>
            <person name="Yee Ngan C."/>
            <person name="Ohm R.A."/>
            <person name="Salamov A.A."/>
            <person name="Grigoriev I.V."/>
            <person name="Spatafora J.W."/>
            <person name="Berbee M.L."/>
        </authorList>
    </citation>
    <scope>NUCLEOTIDE SEQUENCE [LARGE SCALE GENOMIC DNA]</scope>
    <source>
        <strain evidence="5 6">JEL478</strain>
    </source>
</reference>
<evidence type="ECO:0000256" key="2">
    <source>
        <dbReference type="ARBA" id="ARBA00022679"/>
    </source>
</evidence>
<name>A0A139AIB7_GONPJ</name>
<keyword evidence="3" id="KW-0949">S-adenosyl-L-methionine</keyword>
<dbReference type="AlphaFoldDB" id="A0A139AIB7"/>
<dbReference type="PANTHER" id="PTHR35897">
    <property type="entry name" value="METHYLTRANSFERASE AUSD"/>
    <property type="match status" value="1"/>
</dbReference>
<dbReference type="CDD" id="cd02440">
    <property type="entry name" value="AdoMet_MTases"/>
    <property type="match status" value="1"/>
</dbReference>
<dbReference type="STRING" id="1344416.A0A139AIB7"/>
<evidence type="ECO:0000313" key="5">
    <source>
        <dbReference type="EMBL" id="KXS16556.1"/>
    </source>
</evidence>
<evidence type="ECO:0000256" key="3">
    <source>
        <dbReference type="ARBA" id="ARBA00022691"/>
    </source>
</evidence>
<dbReference type="InterPro" id="IPR029063">
    <property type="entry name" value="SAM-dependent_MTases_sf"/>
</dbReference>
<comment type="similarity">
    <text evidence="4">Belongs to the class I-like SAM-binding methyltransferase superfamily.</text>
</comment>
<dbReference type="Proteomes" id="UP000070544">
    <property type="component" value="Unassembled WGS sequence"/>
</dbReference>
<comment type="pathway">
    <text evidence="1">Secondary metabolite biosynthesis.</text>
</comment>
<protein>
    <submittedName>
        <fullName evidence="5">Uncharacterized protein</fullName>
    </submittedName>
</protein>
<sequence length="307" mass="33649">MPAPTPATPPPIADSDLAFLSRWTGEKDLGVLRAHAEDNWRDMVGCATHIYRCMRRATYLSPRIARYPVYEEMLAAKAEGKRFMEVGCAFGTDVRKVVADGWPAENILAVDITDNYWKLGLSLFQDASTPPPVHTFFGDITDDPSTSSRPDIITFLDAGTHFIYAGAVLHVLSEAGVRAMLTKLYAVLAPGGVLFGLSVGVSEPESGSDVTPPVPWLMVSTTTNVPSPSPATTTPTRVPRVLHCSSSLTRLATSIGFASVKVKTFNIPREVEERVMGQTTEEETAERRALKERFGVERLYLGFEMRK</sequence>
<dbReference type="OrthoDB" id="2094832at2759"/>
<organism evidence="5 6">
    <name type="scientific">Gonapodya prolifera (strain JEL478)</name>
    <name type="common">Monoblepharis prolifera</name>
    <dbReference type="NCBI Taxonomy" id="1344416"/>
    <lineage>
        <taxon>Eukaryota</taxon>
        <taxon>Fungi</taxon>
        <taxon>Fungi incertae sedis</taxon>
        <taxon>Chytridiomycota</taxon>
        <taxon>Chytridiomycota incertae sedis</taxon>
        <taxon>Monoblepharidomycetes</taxon>
        <taxon>Monoblepharidales</taxon>
        <taxon>Gonapodyaceae</taxon>
        <taxon>Gonapodya</taxon>
    </lineage>
</organism>
<dbReference type="GO" id="GO:0016740">
    <property type="term" value="F:transferase activity"/>
    <property type="evidence" value="ECO:0007669"/>
    <property type="project" value="UniProtKB-KW"/>
</dbReference>
<evidence type="ECO:0000256" key="1">
    <source>
        <dbReference type="ARBA" id="ARBA00005179"/>
    </source>
</evidence>
<keyword evidence="6" id="KW-1185">Reference proteome</keyword>
<dbReference type="SUPFAM" id="SSF53335">
    <property type="entry name" value="S-adenosyl-L-methionine-dependent methyltransferases"/>
    <property type="match status" value="1"/>
</dbReference>
<evidence type="ECO:0000313" key="6">
    <source>
        <dbReference type="Proteomes" id="UP000070544"/>
    </source>
</evidence>
<evidence type="ECO:0000256" key="4">
    <source>
        <dbReference type="ARBA" id="ARBA00038314"/>
    </source>
</evidence>
<dbReference type="EMBL" id="KQ965752">
    <property type="protein sequence ID" value="KXS16556.1"/>
    <property type="molecule type" value="Genomic_DNA"/>
</dbReference>
<accession>A0A139AIB7</accession>
<gene>
    <name evidence="5" type="ORF">M427DRAFT_55501</name>
</gene>
<dbReference type="InterPro" id="IPR051654">
    <property type="entry name" value="Meroterpenoid_MTases"/>
</dbReference>
<keyword evidence="2" id="KW-0808">Transferase</keyword>
<dbReference type="OMA" id="GRQIGTH"/>
<dbReference type="PANTHER" id="PTHR35897:SF1">
    <property type="entry name" value="METHYLTRANSFERASE AUSD"/>
    <property type="match status" value="1"/>
</dbReference>
<dbReference type="Gene3D" id="3.40.50.150">
    <property type="entry name" value="Vaccinia Virus protein VP39"/>
    <property type="match status" value="1"/>
</dbReference>